<dbReference type="EMBL" id="AZGC01000039">
    <property type="protein sequence ID" value="KRL93955.1"/>
    <property type="molecule type" value="Genomic_DNA"/>
</dbReference>
<comment type="similarity">
    <text evidence="3">Belongs to the peptidase M24B family.</text>
</comment>
<sequence length="358" mass="39937">MTRLARLRQKLTDNYLDALIIGNPDNIYYLTGIELTAGDGYLLVTDQLAVIITDERYRDYLAHFNSDAVMGVITRDYVGKLVELTTKIELSEVGFENTLTYREFEELDDRMEVGIVPADRIVEKMRRIKETSEIDLIRVAGKLHAEAFAAVCDWIRPGVTERQVANYLDQWMKSHGASGESFPTIVASGPHSAQPHATVSERVIEVGDVVTLDYGYFVNHYTADFTRTIVMGQPTAQQRTVYQLLQQARQAVLDQLMVGITGHDLDRAGRQVIEAAGFGENFNHGMGHGIGLSVHEFPASYAPGSKRLKMRHHEVLTIEPGIYLAGEFGMRLEDDVVLTHQGVEVLTPAPTELVSVCE</sequence>
<evidence type="ECO:0000313" key="7">
    <source>
        <dbReference type="Proteomes" id="UP000051084"/>
    </source>
</evidence>
<dbReference type="Gene3D" id="3.90.230.10">
    <property type="entry name" value="Creatinase/methionine aminopeptidase superfamily"/>
    <property type="match status" value="1"/>
</dbReference>
<accession>A0A0R1UR89</accession>
<evidence type="ECO:0000256" key="1">
    <source>
        <dbReference type="ARBA" id="ARBA00022723"/>
    </source>
</evidence>
<organism evidence="6 7">
    <name type="scientific">Limosilactobacillus equigenerosi DSM 18793 = JCM 14505</name>
    <dbReference type="NCBI Taxonomy" id="1423742"/>
    <lineage>
        <taxon>Bacteria</taxon>
        <taxon>Bacillati</taxon>
        <taxon>Bacillota</taxon>
        <taxon>Bacilli</taxon>
        <taxon>Lactobacillales</taxon>
        <taxon>Lactobacillaceae</taxon>
        <taxon>Limosilactobacillus</taxon>
    </lineage>
</organism>
<gene>
    <name evidence="6" type="ORF">FC21_GL001426</name>
</gene>
<dbReference type="PANTHER" id="PTHR46112">
    <property type="entry name" value="AMINOPEPTIDASE"/>
    <property type="match status" value="1"/>
</dbReference>
<dbReference type="InterPro" id="IPR000994">
    <property type="entry name" value="Pept_M24"/>
</dbReference>
<dbReference type="InterPro" id="IPR050659">
    <property type="entry name" value="Peptidase_M24B"/>
</dbReference>
<keyword evidence="2" id="KW-0378">Hydrolase</keyword>
<evidence type="ECO:0000256" key="3">
    <source>
        <dbReference type="RuleBase" id="RU000590"/>
    </source>
</evidence>
<dbReference type="GO" id="GO:0046872">
    <property type="term" value="F:metal ion binding"/>
    <property type="evidence" value="ECO:0007669"/>
    <property type="project" value="UniProtKB-KW"/>
</dbReference>
<dbReference type="RefSeq" id="WP_056995661.1">
    <property type="nucleotide sequence ID" value="NZ_AZGC01000039.1"/>
</dbReference>
<dbReference type="SUPFAM" id="SSF55920">
    <property type="entry name" value="Creatinase/aminopeptidase"/>
    <property type="match status" value="1"/>
</dbReference>
<dbReference type="Pfam" id="PF01321">
    <property type="entry name" value="Creatinase_N"/>
    <property type="match status" value="1"/>
</dbReference>
<keyword evidence="7" id="KW-1185">Reference proteome</keyword>
<dbReference type="InterPro" id="IPR001131">
    <property type="entry name" value="Peptidase_M24B_aminopep-P_CS"/>
</dbReference>
<evidence type="ECO:0000256" key="2">
    <source>
        <dbReference type="ARBA" id="ARBA00022801"/>
    </source>
</evidence>
<dbReference type="Gene3D" id="3.40.350.10">
    <property type="entry name" value="Creatinase/prolidase N-terminal domain"/>
    <property type="match status" value="1"/>
</dbReference>
<protein>
    <submittedName>
        <fullName evidence="6">Putative Xaa-Pro dipeptidase</fullName>
    </submittedName>
</protein>
<dbReference type="GO" id="GO:0016787">
    <property type="term" value="F:hydrolase activity"/>
    <property type="evidence" value="ECO:0007669"/>
    <property type="project" value="UniProtKB-KW"/>
</dbReference>
<comment type="caution">
    <text evidence="6">The sequence shown here is derived from an EMBL/GenBank/DDBJ whole genome shotgun (WGS) entry which is preliminary data.</text>
</comment>
<feature type="domain" description="Peptidase M24" evidence="4">
    <location>
        <begin position="136"/>
        <end position="339"/>
    </location>
</feature>
<dbReference type="PANTHER" id="PTHR46112:SF3">
    <property type="entry name" value="AMINOPEPTIDASE YPDF"/>
    <property type="match status" value="1"/>
</dbReference>
<evidence type="ECO:0000313" key="6">
    <source>
        <dbReference type="EMBL" id="KRL93955.1"/>
    </source>
</evidence>
<dbReference type="OrthoDB" id="9806388at2"/>
<name>A0A0R1UR89_9LACO</name>
<dbReference type="PATRIC" id="fig|1423742.4.peg.1478"/>
<reference evidence="6 7" key="1">
    <citation type="journal article" date="2015" name="Genome Announc.">
        <title>Expanding the biotechnology potential of lactobacilli through comparative genomics of 213 strains and associated genera.</title>
        <authorList>
            <person name="Sun Z."/>
            <person name="Harris H.M."/>
            <person name="McCann A."/>
            <person name="Guo C."/>
            <person name="Argimon S."/>
            <person name="Zhang W."/>
            <person name="Yang X."/>
            <person name="Jeffery I.B."/>
            <person name="Cooney J.C."/>
            <person name="Kagawa T.F."/>
            <person name="Liu W."/>
            <person name="Song Y."/>
            <person name="Salvetti E."/>
            <person name="Wrobel A."/>
            <person name="Rasinkangas P."/>
            <person name="Parkhill J."/>
            <person name="Rea M.C."/>
            <person name="O'Sullivan O."/>
            <person name="Ritari J."/>
            <person name="Douillard F.P."/>
            <person name="Paul Ross R."/>
            <person name="Yang R."/>
            <person name="Briner A.E."/>
            <person name="Felis G.E."/>
            <person name="de Vos W.M."/>
            <person name="Barrangou R."/>
            <person name="Klaenhammer T.R."/>
            <person name="Caufield P.W."/>
            <person name="Cui Y."/>
            <person name="Zhang H."/>
            <person name="O'Toole P.W."/>
        </authorList>
    </citation>
    <scope>NUCLEOTIDE SEQUENCE [LARGE SCALE GENOMIC DNA]</scope>
    <source>
        <strain evidence="6 7">DSM 18793</strain>
    </source>
</reference>
<feature type="domain" description="Creatinase N-terminal" evidence="5">
    <location>
        <begin position="3"/>
        <end position="128"/>
    </location>
</feature>
<dbReference type="InterPro" id="IPR000587">
    <property type="entry name" value="Creatinase_N"/>
</dbReference>
<dbReference type="AlphaFoldDB" id="A0A0R1UR89"/>
<dbReference type="InterPro" id="IPR036005">
    <property type="entry name" value="Creatinase/aminopeptidase-like"/>
</dbReference>
<evidence type="ECO:0000259" key="4">
    <source>
        <dbReference type="Pfam" id="PF00557"/>
    </source>
</evidence>
<dbReference type="Proteomes" id="UP000051084">
    <property type="component" value="Unassembled WGS sequence"/>
</dbReference>
<dbReference type="SUPFAM" id="SSF53092">
    <property type="entry name" value="Creatinase/prolidase N-terminal domain"/>
    <property type="match status" value="1"/>
</dbReference>
<dbReference type="InterPro" id="IPR029149">
    <property type="entry name" value="Creatin/AminoP/Spt16_N"/>
</dbReference>
<keyword evidence="1 3" id="KW-0479">Metal-binding</keyword>
<proteinExistence type="inferred from homology"/>
<dbReference type="PROSITE" id="PS00491">
    <property type="entry name" value="PROLINE_PEPTIDASE"/>
    <property type="match status" value="1"/>
</dbReference>
<dbReference type="Pfam" id="PF00557">
    <property type="entry name" value="Peptidase_M24"/>
    <property type="match status" value="1"/>
</dbReference>
<dbReference type="STRING" id="417373.GCA_001570685_00515"/>
<evidence type="ECO:0000259" key="5">
    <source>
        <dbReference type="Pfam" id="PF01321"/>
    </source>
</evidence>